<dbReference type="EMBL" id="CM045761">
    <property type="protein sequence ID" value="KAI8013740.1"/>
    <property type="molecule type" value="Genomic_DNA"/>
</dbReference>
<name>A0ACC0HMN0_9ERIC</name>
<gene>
    <name evidence="1" type="ORF">LOK49_LG05G02709</name>
</gene>
<evidence type="ECO:0000313" key="1">
    <source>
        <dbReference type="EMBL" id="KAI8013740.1"/>
    </source>
</evidence>
<accession>A0ACC0HMN0</accession>
<proteinExistence type="predicted"/>
<evidence type="ECO:0000313" key="2">
    <source>
        <dbReference type="Proteomes" id="UP001060215"/>
    </source>
</evidence>
<comment type="caution">
    <text evidence="1">The sequence shown here is derived from an EMBL/GenBank/DDBJ whole genome shotgun (WGS) entry which is preliminary data.</text>
</comment>
<sequence length="230" mass="26199">MEMRRSQDISIGQDLTRFLRFLSLRRFELLNLISRQSDQFDRIGSLMSNRDKLMSSLNEEDDGVVLARIRDGEKDARRLGFGMLCSSSNGIEMMENGDCQKCDSTEGPRRIVASIKPINKGEEEISAVNCSCANLSSETDYVDDAITEYLTFFNPNACCEKLENLLIHGLLDGQFEPKEEKSKQQFWLHPLHHLSSSAYTTLASAYKTRASYLLALNPEMDELQLGFRYE</sequence>
<protein>
    <submittedName>
        <fullName evidence="1">Protein SET DOMAIN GROUP 41</fullName>
    </submittedName>
</protein>
<keyword evidence="2" id="KW-1185">Reference proteome</keyword>
<reference evidence="1 2" key="1">
    <citation type="journal article" date="2022" name="Plant J.">
        <title>Chromosome-level genome of Camellia lanceoleosa provides a valuable resource for understanding genome evolution and self-incompatibility.</title>
        <authorList>
            <person name="Gong W."/>
            <person name="Xiao S."/>
            <person name="Wang L."/>
            <person name="Liao Z."/>
            <person name="Chang Y."/>
            <person name="Mo W."/>
            <person name="Hu G."/>
            <person name="Li W."/>
            <person name="Zhao G."/>
            <person name="Zhu H."/>
            <person name="Hu X."/>
            <person name="Ji K."/>
            <person name="Xiang X."/>
            <person name="Song Q."/>
            <person name="Yuan D."/>
            <person name="Jin S."/>
            <person name="Zhang L."/>
        </authorList>
    </citation>
    <scope>NUCLEOTIDE SEQUENCE [LARGE SCALE GENOMIC DNA]</scope>
    <source>
        <strain evidence="1">SQ_2022a</strain>
    </source>
</reference>
<dbReference type="Proteomes" id="UP001060215">
    <property type="component" value="Chromosome 4"/>
</dbReference>
<organism evidence="1 2">
    <name type="scientific">Camellia lanceoleosa</name>
    <dbReference type="NCBI Taxonomy" id="1840588"/>
    <lineage>
        <taxon>Eukaryota</taxon>
        <taxon>Viridiplantae</taxon>
        <taxon>Streptophyta</taxon>
        <taxon>Embryophyta</taxon>
        <taxon>Tracheophyta</taxon>
        <taxon>Spermatophyta</taxon>
        <taxon>Magnoliopsida</taxon>
        <taxon>eudicotyledons</taxon>
        <taxon>Gunneridae</taxon>
        <taxon>Pentapetalae</taxon>
        <taxon>asterids</taxon>
        <taxon>Ericales</taxon>
        <taxon>Theaceae</taxon>
        <taxon>Camellia</taxon>
    </lineage>
</organism>